<dbReference type="SMART" id="SM00862">
    <property type="entry name" value="Trans_reg_C"/>
    <property type="match status" value="1"/>
</dbReference>
<evidence type="ECO:0000256" key="1">
    <source>
        <dbReference type="ARBA" id="ARBA00023125"/>
    </source>
</evidence>
<dbReference type="SUPFAM" id="SSF46894">
    <property type="entry name" value="C-terminal effector domain of the bipartite response regulators"/>
    <property type="match status" value="1"/>
</dbReference>
<gene>
    <name evidence="4" type="ORF">G1H11_22820</name>
</gene>
<dbReference type="PANTHER" id="PTHR43433:SF5">
    <property type="entry name" value="AB HYDROLASE-1 DOMAIN-CONTAINING PROTEIN"/>
    <property type="match status" value="1"/>
</dbReference>
<dbReference type="RefSeq" id="WP_163820919.1">
    <property type="nucleotide sequence ID" value="NZ_JAAGOB010000016.1"/>
</dbReference>
<feature type="DNA-binding region" description="OmpR/PhoB-type" evidence="2">
    <location>
        <begin position="1"/>
        <end position="98"/>
    </location>
</feature>
<dbReference type="Gene3D" id="3.40.50.1820">
    <property type="entry name" value="alpha/beta hydrolase"/>
    <property type="match status" value="1"/>
</dbReference>
<protein>
    <submittedName>
        <fullName evidence="4">Alpha/beta fold hydrolase</fullName>
    </submittedName>
</protein>
<dbReference type="InterPro" id="IPR036388">
    <property type="entry name" value="WH-like_DNA-bd_sf"/>
</dbReference>
<comment type="caution">
    <text evidence="4">The sequence shown here is derived from an EMBL/GenBank/DDBJ whole genome shotgun (WGS) entry which is preliminary data.</text>
</comment>
<sequence length="397" mass="45241">MIYAWDNCELDLGRYELRRAGTVQPVEPQVFDVLALLIRERDRVVPKEDLLDAVWGSRFVSESALTSRVKAARRAVGDDGHAQRVIRTVHGRGYQFVGRVIESSPPPRADVPAQPPEQEIRFCKATDGVQLAYATMGSGPPLVKAANWLSHLDYDWHSPVWRHWLYELSARFTLVRYDERGCGLSDWDVPRFSFDAWVDDLETVVDAVGLERFPLLGISQGGPVAIAYAVRHPERVSHLVLLGTYAEGRRKRLSTPEDRELVETRIDLVRLGWGRPDPRYRQLFAAEFLPEGTQDEWQAFDELQRRSASPENAWRFLNEFADIDVSDLAPKVTAPTLILCARHEPDYTFEQSRRLAGMIPGSRLVPLDSPNHLLPARDPAWRQFLAELDRFLPPSRS</sequence>
<dbReference type="EMBL" id="JAAGOB010000016">
    <property type="protein sequence ID" value="NED98137.1"/>
    <property type="molecule type" value="Genomic_DNA"/>
</dbReference>
<dbReference type="InterPro" id="IPR050471">
    <property type="entry name" value="AB_hydrolase"/>
</dbReference>
<keyword evidence="5" id="KW-1185">Reference proteome</keyword>
<keyword evidence="4" id="KW-0378">Hydrolase</keyword>
<dbReference type="SUPFAM" id="SSF53474">
    <property type="entry name" value="alpha/beta-Hydrolases"/>
    <property type="match status" value="1"/>
</dbReference>
<organism evidence="4 5">
    <name type="scientific">Phytoactinopolyspora alkaliphila</name>
    <dbReference type="NCBI Taxonomy" id="1783498"/>
    <lineage>
        <taxon>Bacteria</taxon>
        <taxon>Bacillati</taxon>
        <taxon>Actinomycetota</taxon>
        <taxon>Actinomycetes</taxon>
        <taxon>Jiangellales</taxon>
        <taxon>Jiangellaceae</taxon>
        <taxon>Phytoactinopolyspora</taxon>
    </lineage>
</organism>
<evidence type="ECO:0000313" key="5">
    <source>
        <dbReference type="Proteomes" id="UP000469185"/>
    </source>
</evidence>
<dbReference type="InterPro" id="IPR000073">
    <property type="entry name" value="AB_hydrolase_1"/>
</dbReference>
<proteinExistence type="predicted"/>
<evidence type="ECO:0000313" key="4">
    <source>
        <dbReference type="EMBL" id="NED98137.1"/>
    </source>
</evidence>
<evidence type="ECO:0000256" key="2">
    <source>
        <dbReference type="PROSITE-ProRule" id="PRU01091"/>
    </source>
</evidence>
<dbReference type="CDD" id="cd00383">
    <property type="entry name" value="trans_reg_C"/>
    <property type="match status" value="1"/>
</dbReference>
<dbReference type="PRINTS" id="PR00111">
    <property type="entry name" value="ABHYDROLASE"/>
</dbReference>
<accession>A0A6N9YT86</accession>
<dbReference type="PROSITE" id="PS51755">
    <property type="entry name" value="OMPR_PHOB"/>
    <property type="match status" value="1"/>
</dbReference>
<keyword evidence="1 2" id="KW-0238">DNA-binding</keyword>
<dbReference type="AlphaFoldDB" id="A0A6N9YT86"/>
<dbReference type="PANTHER" id="PTHR43433">
    <property type="entry name" value="HYDROLASE, ALPHA/BETA FOLD FAMILY PROTEIN"/>
    <property type="match status" value="1"/>
</dbReference>
<dbReference type="Pfam" id="PF00486">
    <property type="entry name" value="Trans_reg_C"/>
    <property type="match status" value="1"/>
</dbReference>
<dbReference type="GO" id="GO:0016787">
    <property type="term" value="F:hydrolase activity"/>
    <property type="evidence" value="ECO:0007669"/>
    <property type="project" value="UniProtKB-KW"/>
</dbReference>
<dbReference type="InterPro" id="IPR029058">
    <property type="entry name" value="AB_hydrolase_fold"/>
</dbReference>
<evidence type="ECO:0000259" key="3">
    <source>
        <dbReference type="PROSITE" id="PS51755"/>
    </source>
</evidence>
<dbReference type="GO" id="GO:0000160">
    <property type="term" value="P:phosphorelay signal transduction system"/>
    <property type="evidence" value="ECO:0007669"/>
    <property type="project" value="InterPro"/>
</dbReference>
<reference evidence="4 5" key="1">
    <citation type="submission" date="2020-02" db="EMBL/GenBank/DDBJ databases">
        <authorList>
            <person name="Li X.-J."/>
            <person name="Feng X.-M."/>
        </authorList>
    </citation>
    <scope>NUCLEOTIDE SEQUENCE [LARGE SCALE GENOMIC DNA]</scope>
    <source>
        <strain evidence="4 5">CGMCC 4.7225</strain>
    </source>
</reference>
<dbReference type="Proteomes" id="UP000469185">
    <property type="component" value="Unassembled WGS sequence"/>
</dbReference>
<name>A0A6N9YT86_9ACTN</name>
<dbReference type="Pfam" id="PF00561">
    <property type="entry name" value="Abhydrolase_1"/>
    <property type="match status" value="1"/>
</dbReference>
<dbReference type="InterPro" id="IPR016032">
    <property type="entry name" value="Sig_transdc_resp-reg_C-effctor"/>
</dbReference>
<dbReference type="GO" id="GO:0006355">
    <property type="term" value="P:regulation of DNA-templated transcription"/>
    <property type="evidence" value="ECO:0007669"/>
    <property type="project" value="InterPro"/>
</dbReference>
<dbReference type="GO" id="GO:0003677">
    <property type="term" value="F:DNA binding"/>
    <property type="evidence" value="ECO:0007669"/>
    <property type="project" value="UniProtKB-UniRule"/>
</dbReference>
<dbReference type="Gene3D" id="1.10.10.10">
    <property type="entry name" value="Winged helix-like DNA-binding domain superfamily/Winged helix DNA-binding domain"/>
    <property type="match status" value="1"/>
</dbReference>
<feature type="domain" description="OmpR/PhoB-type" evidence="3">
    <location>
        <begin position="1"/>
        <end position="98"/>
    </location>
</feature>
<dbReference type="InterPro" id="IPR001867">
    <property type="entry name" value="OmpR/PhoB-type_DNA-bd"/>
</dbReference>